<dbReference type="Pfam" id="PF11317">
    <property type="entry name" value="DUF3119"/>
    <property type="match status" value="1"/>
</dbReference>
<organism evidence="2 3">
    <name type="scientific">Aerosakkonema funiforme FACHB-1375</name>
    <dbReference type="NCBI Taxonomy" id="2949571"/>
    <lineage>
        <taxon>Bacteria</taxon>
        <taxon>Bacillati</taxon>
        <taxon>Cyanobacteriota</taxon>
        <taxon>Cyanophyceae</taxon>
        <taxon>Oscillatoriophycideae</taxon>
        <taxon>Aerosakkonematales</taxon>
        <taxon>Aerosakkonemataceae</taxon>
        <taxon>Aerosakkonema</taxon>
    </lineage>
</organism>
<dbReference type="AlphaFoldDB" id="A0A926VGZ7"/>
<dbReference type="RefSeq" id="WP_190468659.1">
    <property type="nucleotide sequence ID" value="NZ_JACJPW010000063.1"/>
</dbReference>
<dbReference type="PANTHER" id="PTHR35550:SF2">
    <property type="entry name" value="OS05G0401200 PROTEIN"/>
    <property type="match status" value="1"/>
</dbReference>
<dbReference type="EMBL" id="JACJPW010000063">
    <property type="protein sequence ID" value="MBD2183721.1"/>
    <property type="molecule type" value="Genomic_DNA"/>
</dbReference>
<feature type="transmembrane region" description="Helical" evidence="1">
    <location>
        <begin position="19"/>
        <end position="52"/>
    </location>
</feature>
<dbReference type="Proteomes" id="UP000641646">
    <property type="component" value="Unassembled WGS sequence"/>
</dbReference>
<evidence type="ECO:0000313" key="3">
    <source>
        <dbReference type="Proteomes" id="UP000641646"/>
    </source>
</evidence>
<dbReference type="InterPro" id="IPR021467">
    <property type="entry name" value="DUF3119"/>
</dbReference>
<evidence type="ECO:0000256" key="1">
    <source>
        <dbReference type="SAM" id="Phobius"/>
    </source>
</evidence>
<keyword evidence="1" id="KW-0472">Membrane</keyword>
<keyword evidence="1" id="KW-1133">Transmembrane helix</keyword>
<keyword evidence="1" id="KW-0812">Transmembrane</keyword>
<reference evidence="2" key="2">
    <citation type="submission" date="2020-08" db="EMBL/GenBank/DDBJ databases">
        <authorList>
            <person name="Chen M."/>
            <person name="Teng W."/>
            <person name="Zhao L."/>
            <person name="Hu C."/>
            <person name="Zhou Y."/>
            <person name="Han B."/>
            <person name="Song L."/>
            <person name="Shu W."/>
        </authorList>
    </citation>
    <scope>NUCLEOTIDE SEQUENCE</scope>
    <source>
        <strain evidence="2">FACHB-1375</strain>
    </source>
</reference>
<keyword evidence="3" id="KW-1185">Reference proteome</keyword>
<accession>A0A926VGZ7</accession>
<name>A0A926VGZ7_9CYAN</name>
<gene>
    <name evidence="2" type="ORF">H6G03_22100</name>
</gene>
<protein>
    <submittedName>
        <fullName evidence="2">DUF3119 family protein</fullName>
    </submittedName>
</protein>
<reference evidence="2" key="1">
    <citation type="journal article" date="2015" name="ISME J.">
        <title>Draft Genome Sequence of Streptomyces incarnatus NRRL8089, which Produces the Nucleoside Antibiotic Sinefungin.</title>
        <authorList>
            <person name="Oshima K."/>
            <person name="Hattori M."/>
            <person name="Shimizu H."/>
            <person name="Fukuda K."/>
            <person name="Nemoto M."/>
            <person name="Inagaki K."/>
            <person name="Tamura T."/>
        </authorList>
    </citation>
    <scope>NUCLEOTIDE SEQUENCE</scope>
    <source>
        <strain evidence="2">FACHB-1375</strain>
    </source>
</reference>
<sequence length="128" mass="14936">MTTAASIESQQTVELSPSYTIPIVLVSIAIPLLLLQPWLSAIISLFGLFLLFQTVTIRLKFTETALDIYRSGKIIRSFPYREWQNWRIFWPGVPILFYFKEVKSIHFLPILFDPKMLQTCLEQRCPKI</sequence>
<comment type="caution">
    <text evidence="2">The sequence shown here is derived from an EMBL/GenBank/DDBJ whole genome shotgun (WGS) entry which is preliminary data.</text>
</comment>
<evidence type="ECO:0000313" key="2">
    <source>
        <dbReference type="EMBL" id="MBD2183721.1"/>
    </source>
</evidence>
<proteinExistence type="predicted"/>
<dbReference type="PANTHER" id="PTHR35550">
    <property type="match status" value="1"/>
</dbReference>